<organism evidence="1 2">
    <name type="scientific">Rhizoclosmatium globosum</name>
    <dbReference type="NCBI Taxonomy" id="329046"/>
    <lineage>
        <taxon>Eukaryota</taxon>
        <taxon>Fungi</taxon>
        <taxon>Fungi incertae sedis</taxon>
        <taxon>Chytridiomycota</taxon>
        <taxon>Chytridiomycota incertae sedis</taxon>
        <taxon>Chytridiomycetes</taxon>
        <taxon>Chytridiales</taxon>
        <taxon>Chytriomycetaceae</taxon>
        <taxon>Rhizoclosmatium</taxon>
    </lineage>
</organism>
<name>A0A1Y2CE50_9FUNG</name>
<gene>
    <name evidence="1" type="ORF">BCR33DRAFT_199191</name>
</gene>
<proteinExistence type="predicted"/>
<protein>
    <submittedName>
        <fullName evidence="1">Uncharacterized protein</fullName>
    </submittedName>
</protein>
<evidence type="ECO:0000313" key="2">
    <source>
        <dbReference type="Proteomes" id="UP000193642"/>
    </source>
</evidence>
<comment type="caution">
    <text evidence="1">The sequence shown here is derived from an EMBL/GenBank/DDBJ whole genome shotgun (WGS) entry which is preliminary data.</text>
</comment>
<evidence type="ECO:0000313" key="1">
    <source>
        <dbReference type="EMBL" id="ORY45338.1"/>
    </source>
</evidence>
<keyword evidence="2" id="KW-1185">Reference proteome</keyword>
<dbReference type="Proteomes" id="UP000193642">
    <property type="component" value="Unassembled WGS sequence"/>
</dbReference>
<sequence>MTRRKRAELGCESTSFSRKRFMFGFNLNSDNNNADADALAAAINNGVNGETFGGDGGAGTDFDFNAGANVVFASNNFFVQPSNLSQRDRLYL</sequence>
<dbReference type="EMBL" id="MCGO01000020">
    <property type="protein sequence ID" value="ORY45338.1"/>
    <property type="molecule type" value="Genomic_DNA"/>
</dbReference>
<reference evidence="1 2" key="1">
    <citation type="submission" date="2016-07" db="EMBL/GenBank/DDBJ databases">
        <title>Pervasive Adenine N6-methylation of Active Genes in Fungi.</title>
        <authorList>
            <consortium name="DOE Joint Genome Institute"/>
            <person name="Mondo S.J."/>
            <person name="Dannebaum R.O."/>
            <person name="Kuo R.C."/>
            <person name="Labutti K."/>
            <person name="Haridas S."/>
            <person name="Kuo A."/>
            <person name="Salamov A."/>
            <person name="Ahrendt S.R."/>
            <person name="Lipzen A."/>
            <person name="Sullivan W."/>
            <person name="Andreopoulos W.B."/>
            <person name="Clum A."/>
            <person name="Lindquist E."/>
            <person name="Daum C."/>
            <person name="Ramamoorthy G.K."/>
            <person name="Gryganskyi A."/>
            <person name="Culley D."/>
            <person name="Magnuson J.K."/>
            <person name="James T.Y."/>
            <person name="O'Malley M.A."/>
            <person name="Stajich J.E."/>
            <person name="Spatafora J.W."/>
            <person name="Visel A."/>
            <person name="Grigoriev I.V."/>
        </authorList>
    </citation>
    <scope>NUCLEOTIDE SEQUENCE [LARGE SCALE GENOMIC DNA]</scope>
    <source>
        <strain evidence="1 2">JEL800</strain>
    </source>
</reference>
<accession>A0A1Y2CE50</accession>
<dbReference type="AlphaFoldDB" id="A0A1Y2CE50"/>